<dbReference type="GO" id="GO:0005524">
    <property type="term" value="F:ATP binding"/>
    <property type="evidence" value="ECO:0007669"/>
    <property type="project" value="UniProtKB-KW"/>
</dbReference>
<protein>
    <submittedName>
        <fullName evidence="7">ABC transporter ATP-binding protein</fullName>
    </submittedName>
</protein>
<sequence length="554" mass="60438">MTQAHLTLHSVSFTLPNGRQLFSSLSASFGTQRTALVGRNGVGKSVLARILAGELAPSSGTVSRAGRIHYLPQNPLDRQPQQSIAALAGLEAALQALARIEQGSCDAQDFEQLADRWELRQQFQAQLAQIGLPQLSPETPASQLSGGQAMRVALLGARLAQADFLILDEPSNHLDAASRAALAAELAQWRGGLLLISHDRVLLDVMESIAELSASVINTYGGSYAFYEQAQRQQAQNAASELARLKLERSRAEQALRTQQERQARRQSRGDKLGKSGNQAKILLDFGKERAQSSSAKLANQHAATRDALNQSVREAARTLQQQTDWQASAVHWHLPELSASRGDRIVAELHDVQLPHVPRTAPALAPIHLQLRAGQRLAICGPNGCGKSTLLQVLAGQLPPQQGQRRVAVPFVLLDQRQSLLQPQLSVLQQLQAASPRTPESLQRMRLAQLGLDARHMEQASSELSGGERLKAAMACALYRDEPAQLLLLDEPDNHLDLPSLKSLEAMLRQYPGTLVIVSHDEALLQALNLTHRLEWTHQGWRLQGQTAQLSGV</sequence>
<feature type="domain" description="ABC transporter" evidence="6">
    <location>
        <begin position="6"/>
        <end position="239"/>
    </location>
</feature>
<feature type="region of interest" description="Disordered" evidence="5">
    <location>
        <begin position="253"/>
        <end position="275"/>
    </location>
</feature>
<keyword evidence="3" id="KW-0547">Nucleotide-binding</keyword>
<evidence type="ECO:0000256" key="5">
    <source>
        <dbReference type="SAM" id="MobiDB-lite"/>
    </source>
</evidence>
<keyword evidence="2" id="KW-0677">Repeat</keyword>
<comment type="caution">
    <text evidence="7">The sequence shown here is derived from an EMBL/GenBank/DDBJ whole genome shotgun (WGS) entry which is preliminary data.</text>
</comment>
<dbReference type="AlphaFoldDB" id="A0A373FSN9"/>
<reference evidence="7 8" key="1">
    <citation type="submission" date="2018-08" db="EMBL/GenBank/DDBJ databases">
        <title>Comamonas testosteroni strain SWCO2.</title>
        <authorList>
            <person name="Jiang N."/>
            <person name="Zhang X.Z."/>
        </authorList>
    </citation>
    <scope>NUCLEOTIDE SEQUENCE [LARGE SCALE GENOMIC DNA]</scope>
    <source>
        <strain evidence="7 8">SWCO2</strain>
    </source>
</reference>
<keyword evidence="1" id="KW-0472">Membrane</keyword>
<evidence type="ECO:0000256" key="1">
    <source>
        <dbReference type="ARBA" id="ARBA00022475"/>
    </source>
</evidence>
<dbReference type="PANTHER" id="PTHR19211">
    <property type="entry name" value="ATP-BINDING TRANSPORT PROTEIN-RELATED"/>
    <property type="match status" value="1"/>
</dbReference>
<evidence type="ECO:0000256" key="3">
    <source>
        <dbReference type="ARBA" id="ARBA00022741"/>
    </source>
</evidence>
<dbReference type="PANTHER" id="PTHR19211:SF6">
    <property type="entry name" value="BLL7188 PROTEIN"/>
    <property type="match status" value="1"/>
</dbReference>
<organism evidence="7 8">
    <name type="scientific">Comamonas testosteroni</name>
    <name type="common">Pseudomonas testosteroni</name>
    <dbReference type="NCBI Taxonomy" id="285"/>
    <lineage>
        <taxon>Bacteria</taxon>
        <taxon>Pseudomonadati</taxon>
        <taxon>Pseudomonadota</taxon>
        <taxon>Betaproteobacteria</taxon>
        <taxon>Burkholderiales</taxon>
        <taxon>Comamonadaceae</taxon>
        <taxon>Comamonas</taxon>
    </lineage>
</organism>
<keyword evidence="4 7" id="KW-0067">ATP-binding</keyword>
<evidence type="ECO:0000313" key="7">
    <source>
        <dbReference type="EMBL" id="RGE47171.1"/>
    </source>
</evidence>
<evidence type="ECO:0000256" key="2">
    <source>
        <dbReference type="ARBA" id="ARBA00022737"/>
    </source>
</evidence>
<evidence type="ECO:0000313" key="8">
    <source>
        <dbReference type="Proteomes" id="UP000261948"/>
    </source>
</evidence>
<proteinExistence type="predicted"/>
<feature type="domain" description="ABC transporter" evidence="6">
    <location>
        <begin position="350"/>
        <end position="554"/>
    </location>
</feature>
<dbReference type="InterPro" id="IPR027417">
    <property type="entry name" value="P-loop_NTPase"/>
</dbReference>
<dbReference type="FunFam" id="3.40.50.300:FF:001320">
    <property type="entry name" value="Heme ABC transporter ATP-binding protein"/>
    <property type="match status" value="1"/>
</dbReference>
<dbReference type="InterPro" id="IPR003593">
    <property type="entry name" value="AAA+_ATPase"/>
</dbReference>
<dbReference type="PROSITE" id="PS50893">
    <property type="entry name" value="ABC_TRANSPORTER_2"/>
    <property type="match status" value="2"/>
</dbReference>
<dbReference type="Proteomes" id="UP000261948">
    <property type="component" value="Unassembled WGS sequence"/>
</dbReference>
<dbReference type="SUPFAM" id="SSF52540">
    <property type="entry name" value="P-loop containing nucleoside triphosphate hydrolases"/>
    <property type="match status" value="2"/>
</dbReference>
<dbReference type="CDD" id="cd03221">
    <property type="entry name" value="ABCF_EF-3"/>
    <property type="match status" value="1"/>
</dbReference>
<feature type="compositionally biased region" description="Basic and acidic residues" evidence="5">
    <location>
        <begin position="253"/>
        <end position="274"/>
    </location>
</feature>
<gene>
    <name evidence="7" type="ORF">DZC30_01580</name>
</gene>
<accession>A0A373FSN9</accession>
<evidence type="ECO:0000259" key="6">
    <source>
        <dbReference type="PROSITE" id="PS50893"/>
    </source>
</evidence>
<name>A0A373FSN9_COMTE</name>
<dbReference type="EMBL" id="QURR01000001">
    <property type="protein sequence ID" value="RGE47171.1"/>
    <property type="molecule type" value="Genomic_DNA"/>
</dbReference>
<dbReference type="SMART" id="SM00382">
    <property type="entry name" value="AAA"/>
    <property type="match status" value="2"/>
</dbReference>
<keyword evidence="1" id="KW-1003">Cell membrane</keyword>
<evidence type="ECO:0000256" key="4">
    <source>
        <dbReference type="ARBA" id="ARBA00022840"/>
    </source>
</evidence>
<keyword evidence="8" id="KW-1185">Reference proteome</keyword>
<dbReference type="InterPro" id="IPR003439">
    <property type="entry name" value="ABC_transporter-like_ATP-bd"/>
</dbReference>
<dbReference type="GO" id="GO:0016887">
    <property type="term" value="F:ATP hydrolysis activity"/>
    <property type="evidence" value="ECO:0007669"/>
    <property type="project" value="InterPro"/>
</dbReference>
<dbReference type="Gene3D" id="3.40.50.300">
    <property type="entry name" value="P-loop containing nucleotide triphosphate hydrolases"/>
    <property type="match status" value="2"/>
</dbReference>
<dbReference type="InterPro" id="IPR050611">
    <property type="entry name" value="ABCF"/>
</dbReference>
<dbReference type="OrthoDB" id="9762051at2"/>
<dbReference type="Pfam" id="PF00005">
    <property type="entry name" value="ABC_tran"/>
    <property type="match status" value="2"/>
</dbReference>